<comment type="caution">
    <text evidence="1">The sequence shown here is derived from an EMBL/GenBank/DDBJ whole genome shotgun (WGS) entry which is preliminary data.</text>
</comment>
<evidence type="ECO:0000313" key="2">
    <source>
        <dbReference type="EMBL" id="CAF4546201.1"/>
    </source>
</evidence>
<accession>A0A816DT52</accession>
<keyword evidence="3" id="KW-1185">Reference proteome</keyword>
<proteinExistence type="predicted"/>
<evidence type="ECO:0000313" key="1">
    <source>
        <dbReference type="EMBL" id="CAF1638046.1"/>
    </source>
</evidence>
<sequence>SMFPSTRQSQQLLLQIRETVQDLLLRNLSNYKQQGLICQDREKIYQPHYDYLKKYFKLKRFHQPCDRLLKKLNLDTAQYVADGKLQEAHDIRMGISKTKGKFYLTKVKTRKRRPDKYSIGISFIIHEKLDKK</sequence>
<protein>
    <submittedName>
        <fullName evidence="1">Uncharacterized protein</fullName>
    </submittedName>
</protein>
<dbReference type="EMBL" id="CAJOBC010114743">
    <property type="protein sequence ID" value="CAF4546201.1"/>
    <property type="molecule type" value="Genomic_DNA"/>
</dbReference>
<dbReference type="AlphaFoldDB" id="A0A816DT52"/>
<evidence type="ECO:0000313" key="3">
    <source>
        <dbReference type="Proteomes" id="UP000663829"/>
    </source>
</evidence>
<name>A0A816DT52_9BILA</name>
<dbReference type="Proteomes" id="UP000663829">
    <property type="component" value="Unassembled WGS sequence"/>
</dbReference>
<dbReference type="EMBL" id="CAJNOQ010046193">
    <property type="protein sequence ID" value="CAF1638046.1"/>
    <property type="molecule type" value="Genomic_DNA"/>
</dbReference>
<dbReference type="Proteomes" id="UP000681722">
    <property type="component" value="Unassembled WGS sequence"/>
</dbReference>
<gene>
    <name evidence="1" type="ORF">GPM918_LOCUS44769</name>
    <name evidence="2" type="ORF">SRO942_LOCUS46800</name>
</gene>
<feature type="non-terminal residue" evidence="1">
    <location>
        <position position="1"/>
    </location>
</feature>
<reference evidence="1" key="1">
    <citation type="submission" date="2021-02" db="EMBL/GenBank/DDBJ databases">
        <authorList>
            <person name="Nowell W R."/>
        </authorList>
    </citation>
    <scope>NUCLEOTIDE SEQUENCE</scope>
</reference>
<organism evidence="1 3">
    <name type="scientific">Didymodactylos carnosus</name>
    <dbReference type="NCBI Taxonomy" id="1234261"/>
    <lineage>
        <taxon>Eukaryota</taxon>
        <taxon>Metazoa</taxon>
        <taxon>Spiralia</taxon>
        <taxon>Gnathifera</taxon>
        <taxon>Rotifera</taxon>
        <taxon>Eurotatoria</taxon>
        <taxon>Bdelloidea</taxon>
        <taxon>Philodinida</taxon>
        <taxon>Philodinidae</taxon>
        <taxon>Didymodactylos</taxon>
    </lineage>
</organism>